<dbReference type="PROSITE" id="PS01305">
    <property type="entry name" value="MOAA_NIFB_PQQE"/>
    <property type="match status" value="1"/>
</dbReference>
<dbReference type="GeneID" id="98063548"/>
<dbReference type="InterPro" id="IPR058240">
    <property type="entry name" value="rSAM_sf"/>
</dbReference>
<evidence type="ECO:0000256" key="1">
    <source>
        <dbReference type="ARBA" id="ARBA00001966"/>
    </source>
</evidence>
<protein>
    <submittedName>
        <fullName evidence="8">Radical SAM domain protein</fullName>
    </submittedName>
</protein>
<dbReference type="EMBL" id="CP020991">
    <property type="protein sequence ID" value="AUO20318.1"/>
    <property type="molecule type" value="Genomic_DNA"/>
</dbReference>
<evidence type="ECO:0000256" key="2">
    <source>
        <dbReference type="ARBA" id="ARBA00022485"/>
    </source>
</evidence>
<evidence type="ECO:0000313" key="8">
    <source>
        <dbReference type="EMBL" id="AUO20318.1"/>
    </source>
</evidence>
<name>A0A2K9P6C1_9FIRM</name>
<dbReference type="SFLD" id="SFLDG01067">
    <property type="entry name" value="SPASM/twitch_domain_containing"/>
    <property type="match status" value="1"/>
</dbReference>
<keyword evidence="5" id="KW-0408">Iron</keyword>
<dbReference type="OrthoDB" id="9808591at2"/>
<accession>A0A2K9P6C1</accession>
<gene>
    <name evidence="8" type="ORF">B9O19_02176</name>
</gene>
<dbReference type="RefSeq" id="WP_102366447.1">
    <property type="nucleotide sequence ID" value="NZ_CP020991.1"/>
</dbReference>
<dbReference type="SFLD" id="SFLDG01386">
    <property type="entry name" value="main_SPASM_domain-containing"/>
    <property type="match status" value="1"/>
</dbReference>
<dbReference type="InterPro" id="IPR047602">
    <property type="entry name" value="SPASM_CteB-like"/>
</dbReference>
<evidence type="ECO:0000256" key="3">
    <source>
        <dbReference type="ARBA" id="ARBA00022691"/>
    </source>
</evidence>
<dbReference type="SFLD" id="SFLDS00029">
    <property type="entry name" value="Radical_SAM"/>
    <property type="match status" value="1"/>
</dbReference>
<proteinExistence type="predicted"/>
<dbReference type="PROSITE" id="PS51918">
    <property type="entry name" value="RADICAL_SAM"/>
    <property type="match status" value="1"/>
</dbReference>
<evidence type="ECO:0000256" key="4">
    <source>
        <dbReference type="ARBA" id="ARBA00022723"/>
    </source>
</evidence>
<dbReference type="PANTHER" id="PTHR43273:SF8">
    <property type="entry name" value="RADICAL SAM DOMAIN PROTEIN"/>
    <property type="match status" value="1"/>
</dbReference>
<dbReference type="SFLD" id="SFLDG01384">
    <property type="entry name" value="thioether_bond_formation_requi"/>
    <property type="match status" value="1"/>
</dbReference>
<dbReference type="InterPro" id="IPR007197">
    <property type="entry name" value="rSAM"/>
</dbReference>
<dbReference type="CDD" id="cd01335">
    <property type="entry name" value="Radical_SAM"/>
    <property type="match status" value="1"/>
</dbReference>
<dbReference type="GO" id="GO:0051539">
    <property type="term" value="F:4 iron, 4 sulfur cluster binding"/>
    <property type="evidence" value="ECO:0007669"/>
    <property type="project" value="UniProtKB-KW"/>
</dbReference>
<dbReference type="InterPro" id="IPR023885">
    <property type="entry name" value="4Fe4S-binding_SPASM_dom"/>
</dbReference>
<dbReference type="InterPro" id="IPR023867">
    <property type="entry name" value="Sulphatase_maturase_rSAM"/>
</dbReference>
<keyword evidence="2" id="KW-0004">4Fe-4S</keyword>
<evidence type="ECO:0000259" key="7">
    <source>
        <dbReference type="PROSITE" id="PS51918"/>
    </source>
</evidence>
<keyword evidence="4" id="KW-0479">Metal-binding</keyword>
<keyword evidence="9" id="KW-1185">Reference proteome</keyword>
<dbReference type="PANTHER" id="PTHR43273">
    <property type="entry name" value="ANAEROBIC SULFATASE-MATURATING ENZYME HOMOLOG ASLB-RELATED"/>
    <property type="match status" value="1"/>
</dbReference>
<evidence type="ECO:0000313" key="9">
    <source>
        <dbReference type="Proteomes" id="UP000235589"/>
    </source>
</evidence>
<reference evidence="8 9" key="1">
    <citation type="submission" date="2017-04" db="EMBL/GenBank/DDBJ databases">
        <title>Monoglobus pectinilyticus 14 draft genome.</title>
        <authorList>
            <person name="Kim C."/>
            <person name="Rosendale D.I."/>
            <person name="Kelly W.J."/>
            <person name="Tannock G.W."/>
            <person name="Patchett M.L."/>
            <person name="Jordens J.Z."/>
        </authorList>
    </citation>
    <scope>NUCLEOTIDE SEQUENCE [LARGE SCALE GENOMIC DNA]</scope>
    <source>
        <strain evidence="8 9">14</strain>
    </source>
</reference>
<keyword evidence="3" id="KW-0949">S-adenosyl-L-methionine</keyword>
<dbReference type="KEGG" id="mpec:B9O19_02176"/>
<evidence type="ECO:0000256" key="6">
    <source>
        <dbReference type="ARBA" id="ARBA00023014"/>
    </source>
</evidence>
<dbReference type="Proteomes" id="UP000235589">
    <property type="component" value="Chromosome"/>
</dbReference>
<dbReference type="AlphaFoldDB" id="A0A2K9P6C1"/>
<dbReference type="InterPro" id="IPR000385">
    <property type="entry name" value="MoaA_NifB_PqqE_Fe-S-bd_CS"/>
</dbReference>
<sequence>MVHTFKMFDKYIALDVNSGCVHDMDKLSYDIINFLNVKNFAPTSSEAKFKLIDDLKYDYDRGEISDALADIAELYENGMLWAKDDFEIASNLKENAPVKAMCLHVSHDCNLRCKYCFADEGKYHTEKRELMTAETGKRAMDYLVEHSGHRRNLEVDFFGGEPLMNFEVVKEVVEYARELEKKHNKVFRFTVTTNGILLDEKKLEYINENMSNIVLSIDGRKEVNDRMRYRADGSGSYDKIVPIFQKVAESRNQDNYYVRGTFTRENLDFSKDVIHLADLGFKQISIEPVVCGEETDYSLREEDLPKIFNEYESLVKEYVKRIKEGNGFNFFHFMIDLEEGPCIIKRLSGCGCGCEYLAVAPNGDVYPCHQFVGSEEYKMGSLYDSNGLNKELRSTFEKCNVYTKPDCDSCFAKFFCSGGCIANACLINGDMNKPHKLSCEMMKKRVECSLYAKAALAD</sequence>
<organism evidence="8 9">
    <name type="scientific">Monoglobus pectinilyticus</name>
    <dbReference type="NCBI Taxonomy" id="1981510"/>
    <lineage>
        <taxon>Bacteria</taxon>
        <taxon>Bacillati</taxon>
        <taxon>Bacillota</taxon>
        <taxon>Clostridia</taxon>
        <taxon>Monoglobales</taxon>
        <taxon>Monoglobaceae</taxon>
        <taxon>Monoglobus</taxon>
    </lineage>
</organism>
<dbReference type="GO" id="GO:0016491">
    <property type="term" value="F:oxidoreductase activity"/>
    <property type="evidence" value="ECO:0007669"/>
    <property type="project" value="InterPro"/>
</dbReference>
<dbReference type="GO" id="GO:0046872">
    <property type="term" value="F:metal ion binding"/>
    <property type="evidence" value="ECO:0007669"/>
    <property type="project" value="UniProtKB-KW"/>
</dbReference>
<dbReference type="Pfam" id="PF04055">
    <property type="entry name" value="Radical_SAM"/>
    <property type="match status" value="1"/>
</dbReference>
<dbReference type="Gene3D" id="3.20.20.70">
    <property type="entry name" value="Aldolase class I"/>
    <property type="match status" value="1"/>
</dbReference>
<dbReference type="CDD" id="cd21124">
    <property type="entry name" value="SPASM_CteB-like"/>
    <property type="match status" value="1"/>
</dbReference>
<dbReference type="InterPro" id="IPR024025">
    <property type="entry name" value="SCIFF_rSAM_maturase"/>
</dbReference>
<evidence type="ECO:0000256" key="5">
    <source>
        <dbReference type="ARBA" id="ARBA00023004"/>
    </source>
</evidence>
<dbReference type="NCBIfam" id="TIGR04085">
    <property type="entry name" value="rSAM_more_4Fe4S"/>
    <property type="match status" value="1"/>
</dbReference>
<keyword evidence="6" id="KW-0411">Iron-sulfur</keyword>
<comment type="cofactor">
    <cofactor evidence="1">
        <name>[4Fe-4S] cluster</name>
        <dbReference type="ChEBI" id="CHEBI:49883"/>
    </cofactor>
</comment>
<dbReference type="NCBIfam" id="TIGR03974">
    <property type="entry name" value="rSAM_six_Cys"/>
    <property type="match status" value="1"/>
</dbReference>
<feature type="domain" description="Radical SAM core" evidence="7">
    <location>
        <begin position="95"/>
        <end position="321"/>
    </location>
</feature>
<dbReference type="SUPFAM" id="SSF102114">
    <property type="entry name" value="Radical SAM enzymes"/>
    <property type="match status" value="1"/>
</dbReference>
<dbReference type="InterPro" id="IPR013785">
    <property type="entry name" value="Aldolase_TIM"/>
</dbReference>